<dbReference type="InterPro" id="IPR049152">
    <property type="entry name" value="EFR3-like_ARM"/>
</dbReference>
<dbReference type="PANTHER" id="PTHR46087">
    <property type="entry name" value="PUTATIVE, EXPRESSED-RELATED"/>
    <property type="match status" value="1"/>
</dbReference>
<dbReference type="Pfam" id="PF06592">
    <property type="entry name" value="DUF1138"/>
    <property type="match status" value="1"/>
</dbReference>
<dbReference type="InterPro" id="IPR009515">
    <property type="entry name" value="DUF1138"/>
</dbReference>
<dbReference type="EMBL" id="PNBA02000015">
    <property type="protein sequence ID" value="KAG6399543.1"/>
    <property type="molecule type" value="Genomic_DNA"/>
</dbReference>
<dbReference type="Pfam" id="PF21052">
    <property type="entry name" value="EFR3_ARM"/>
    <property type="match status" value="1"/>
</dbReference>
<dbReference type="Proteomes" id="UP000298416">
    <property type="component" value="Unassembled WGS sequence"/>
</dbReference>
<dbReference type="InterPro" id="IPR016024">
    <property type="entry name" value="ARM-type_fold"/>
</dbReference>
<proteinExistence type="predicted"/>
<keyword evidence="1" id="KW-1133">Transmembrane helix</keyword>
<evidence type="ECO:0000313" key="3">
    <source>
        <dbReference type="Proteomes" id="UP000298416"/>
    </source>
</evidence>
<feature type="transmembrane region" description="Helical" evidence="1">
    <location>
        <begin position="1003"/>
        <end position="1023"/>
    </location>
</feature>
<reference evidence="2" key="1">
    <citation type="submission" date="2018-01" db="EMBL/GenBank/DDBJ databases">
        <authorList>
            <person name="Mao J.F."/>
        </authorList>
    </citation>
    <scope>NUCLEOTIDE SEQUENCE</scope>
    <source>
        <strain evidence="2">Huo1</strain>
        <tissue evidence="2">Leaf</tissue>
    </source>
</reference>
<sequence length="1105" mass="122622">MSVVSGVISRKVLPACDNLCFFCPSLRTRSRQPVKRYKHLISDIFPRSPDEEVNERKIGKLCDYASKNPLRIPKIADSLEQKFYKELRNENYRFVKIVMLIYRKFLLSCKDQMPLFANSLLSIMFTLLDQTSQDGVLIIGCESLFDFVNNQKDGTYMFNLEGLIPKLCQVAQEVGDDEQTEHLRAAGLQALSAMVWFMGENSHISVEFDNIVSVVLENYKGQSKESGGSEQNGWVQEVNKAEGYISPSVDAATKVPSWRIIVNEKGQLNVAAEVAKSPQFWSRVCLQSMANLGKEATTVRRVLESLFRYFDSGNLWPVQGGIAFPVLKDMQLLMDESGSTHLLISILVKHLDHKNVLKQPDMQLDVVEVVTALARLTKKQSSVPILSAVSDIMRHLRKSIHYSLDDANLGDQVIKWNRKFNQVVDECLTELTSKVGDAGQILDVMASMLENISSITAFPESLFHQLLPAMLHPDHQTRIGAHQVFSVVLVPSSVCPQPSSDASRTDLLRSLSRTVSVFSSSTALFQKLQNQRTPPRENCTELNGDEQGGVLNRIKSTYSRVYSFRSSPAPDGDNGNNSIKEADEVRLRLSSHQITLLLSSIWAQSLSPENMPENFEAIAHTYSLIMLFSRAKTSYRDALIRSFQLALTLRSVSLKGAKVYNILPLIPVVKAAISDKVVDPFLCLVEDSKLQISDAGLEKQNVYGSKEDNTAAVRCLSEINISGELTKQSLVSVIVRNLENVLEVTSLSAHERALLFLMFLSDGLRLGAVFVQYEEVAIREQLVQEFVPDDMCTLGSSQRYNDIEEHGRESNVKGISGFSMDDDGHHDLDSPPNSKLTIEFPNLLSVDQLLQSILETAHHVGRMSVSTGSETSYRDVANHCESLQQGKQQKMTLLTITSRNAAAGAAATSGLDKSHGCVPMGLIARAHEPGINRVHRSLKFDLDDAARPFSGRLTFPPNIVQGKNADKLLGGPPVLCATEYQSNPVSFRLPSSSPYDNFMKAAGWLWLVCWIEGIAILFVYAYGSGLQGKAIFSAFVGSLGIAYVFDYLISDKKIFGGSTPSTVSNKEWELATDKKMQAWPRTAGPPVVMNPISRQNFIVKANLDE</sequence>
<accession>A0A8X8WST8</accession>
<dbReference type="PANTHER" id="PTHR46087:SF9">
    <property type="entry name" value="ARM REPEAT SUPERFAMILY PROTEIN"/>
    <property type="match status" value="1"/>
</dbReference>
<dbReference type="SUPFAM" id="SSF48371">
    <property type="entry name" value="ARM repeat"/>
    <property type="match status" value="1"/>
</dbReference>
<comment type="caution">
    <text evidence="2">The sequence shown here is derived from an EMBL/GenBank/DDBJ whole genome shotgun (WGS) entry which is preliminary data.</text>
</comment>
<keyword evidence="1" id="KW-0812">Transmembrane</keyword>
<keyword evidence="3" id="KW-1185">Reference proteome</keyword>
<protein>
    <submittedName>
        <fullName evidence="2">Uncharacterized protein</fullName>
    </submittedName>
</protein>
<keyword evidence="1" id="KW-0472">Membrane</keyword>
<dbReference type="InterPro" id="IPR055296">
    <property type="entry name" value="SRL2-like"/>
</dbReference>
<evidence type="ECO:0000313" key="2">
    <source>
        <dbReference type="EMBL" id="KAG6399543.1"/>
    </source>
</evidence>
<feature type="transmembrane region" description="Helical" evidence="1">
    <location>
        <begin position="1030"/>
        <end position="1049"/>
    </location>
</feature>
<reference evidence="2" key="2">
    <citation type="submission" date="2020-08" db="EMBL/GenBank/DDBJ databases">
        <title>Plant Genome Project.</title>
        <authorList>
            <person name="Zhang R.-G."/>
        </authorList>
    </citation>
    <scope>NUCLEOTIDE SEQUENCE</scope>
    <source>
        <strain evidence="2">Huo1</strain>
        <tissue evidence="2">Leaf</tissue>
    </source>
</reference>
<evidence type="ECO:0000256" key="1">
    <source>
        <dbReference type="SAM" id="Phobius"/>
    </source>
</evidence>
<gene>
    <name evidence="2" type="ORF">SASPL_141024</name>
</gene>
<dbReference type="AlphaFoldDB" id="A0A8X8WST8"/>
<organism evidence="2">
    <name type="scientific">Salvia splendens</name>
    <name type="common">Scarlet sage</name>
    <dbReference type="NCBI Taxonomy" id="180675"/>
    <lineage>
        <taxon>Eukaryota</taxon>
        <taxon>Viridiplantae</taxon>
        <taxon>Streptophyta</taxon>
        <taxon>Embryophyta</taxon>
        <taxon>Tracheophyta</taxon>
        <taxon>Spermatophyta</taxon>
        <taxon>Magnoliopsida</taxon>
        <taxon>eudicotyledons</taxon>
        <taxon>Gunneridae</taxon>
        <taxon>Pentapetalae</taxon>
        <taxon>asterids</taxon>
        <taxon>lamiids</taxon>
        <taxon>Lamiales</taxon>
        <taxon>Lamiaceae</taxon>
        <taxon>Nepetoideae</taxon>
        <taxon>Mentheae</taxon>
        <taxon>Salviinae</taxon>
        <taxon>Salvia</taxon>
        <taxon>Salvia subgen. Calosphace</taxon>
        <taxon>core Calosphace</taxon>
    </lineage>
</organism>
<name>A0A8X8WST8_SALSN</name>